<dbReference type="EMBL" id="GL945434">
    <property type="protein sequence ID" value="EGO25043.1"/>
    <property type="molecule type" value="Genomic_DNA"/>
</dbReference>
<feature type="non-terminal residue" evidence="2">
    <location>
        <position position="1"/>
    </location>
</feature>
<gene>
    <name evidence="2" type="ORF">SERLADRAFT_391139</name>
</gene>
<dbReference type="AlphaFoldDB" id="F8NWL9"/>
<dbReference type="GeneID" id="18811478"/>
<name>F8NWL9_SERL9</name>
<dbReference type="OrthoDB" id="3250036at2759"/>
<evidence type="ECO:0000256" key="1">
    <source>
        <dbReference type="SAM" id="MobiDB-lite"/>
    </source>
</evidence>
<dbReference type="HOGENOM" id="CLU_140478_0_1_1"/>
<proteinExistence type="predicted"/>
<feature type="compositionally biased region" description="Polar residues" evidence="1">
    <location>
        <begin position="8"/>
        <end position="17"/>
    </location>
</feature>
<feature type="region of interest" description="Disordered" evidence="1">
    <location>
        <begin position="1"/>
        <end position="101"/>
    </location>
</feature>
<reference evidence="2" key="1">
    <citation type="submission" date="2011-04" db="EMBL/GenBank/DDBJ databases">
        <title>Evolution of plant cell wall degrading machinery underlies the functional diversity of forest fungi.</title>
        <authorList>
            <consortium name="US DOE Joint Genome Institute (JGI-PGF)"/>
            <person name="Eastwood D.C."/>
            <person name="Floudas D."/>
            <person name="Binder M."/>
            <person name="Majcherczyk A."/>
            <person name="Schneider P."/>
            <person name="Aerts A."/>
            <person name="Asiegbu F.O."/>
            <person name="Baker S.E."/>
            <person name="Barry K."/>
            <person name="Bendiksby M."/>
            <person name="Blumentritt M."/>
            <person name="Coutinho P.M."/>
            <person name="Cullen D."/>
            <person name="Cullen D."/>
            <person name="Gathman A."/>
            <person name="Goodell B."/>
            <person name="Henrissat B."/>
            <person name="Ihrmark K."/>
            <person name="Kauserud H."/>
            <person name="Kohler A."/>
            <person name="LaButti K."/>
            <person name="Lapidus A."/>
            <person name="Lavin J.L."/>
            <person name="Lee Y.-H."/>
            <person name="Lindquist E."/>
            <person name="Lilly W."/>
            <person name="Lucas S."/>
            <person name="Morin E."/>
            <person name="Murat C."/>
            <person name="Oguiza J.A."/>
            <person name="Park J."/>
            <person name="Pisabarro A.G."/>
            <person name="Riley R."/>
            <person name="Rosling A."/>
            <person name="Salamov A."/>
            <person name="Schmidt O."/>
            <person name="Schmutz J."/>
            <person name="Skrede I."/>
            <person name="Stenlid J."/>
            <person name="Wiebenga A."/>
            <person name="Xie X."/>
            <person name="Kues U."/>
            <person name="Hibbett D.S."/>
            <person name="Hoffmeister D."/>
            <person name="Hogberg N."/>
            <person name="Martin F."/>
            <person name="Grigoriev I.V."/>
            <person name="Watkinson S.C."/>
        </authorList>
    </citation>
    <scope>NUCLEOTIDE SEQUENCE</scope>
    <source>
        <strain evidence="2">S7.9</strain>
    </source>
</reference>
<dbReference type="Proteomes" id="UP000008064">
    <property type="component" value="Unassembled WGS sequence"/>
</dbReference>
<protein>
    <submittedName>
        <fullName evidence="2">Uncharacterized protein</fullName>
    </submittedName>
</protein>
<dbReference type="RefSeq" id="XP_007319062.1">
    <property type="nucleotide sequence ID" value="XM_007319000.1"/>
</dbReference>
<accession>F8NWL9</accession>
<dbReference type="KEGG" id="sla:SERLADRAFT_391139"/>
<sequence length="101" mass="10739">SSSGGYGSSKNPFSPASQRGLADTTDTDHGAIQQSTTGTDIRGEIGDAKQGVDVSSRRAARADEQRMGVGRGRSQSLNPYNESSWETEEEAREALGSRFSQ</sequence>
<organism>
    <name type="scientific">Serpula lacrymans var. lacrymans (strain S7.9)</name>
    <name type="common">Dry rot fungus</name>
    <dbReference type="NCBI Taxonomy" id="578457"/>
    <lineage>
        <taxon>Eukaryota</taxon>
        <taxon>Fungi</taxon>
        <taxon>Dikarya</taxon>
        <taxon>Basidiomycota</taxon>
        <taxon>Agaricomycotina</taxon>
        <taxon>Agaricomycetes</taxon>
        <taxon>Agaricomycetidae</taxon>
        <taxon>Boletales</taxon>
        <taxon>Coniophorineae</taxon>
        <taxon>Serpulaceae</taxon>
        <taxon>Serpula</taxon>
    </lineage>
</organism>
<evidence type="ECO:0000313" key="2">
    <source>
        <dbReference type="EMBL" id="EGO25043.1"/>
    </source>
</evidence>